<dbReference type="EMBL" id="AP026561">
    <property type="protein sequence ID" value="BDP43345.1"/>
    <property type="molecule type" value="Genomic_DNA"/>
</dbReference>
<proteinExistence type="predicted"/>
<dbReference type="RefSeq" id="WP_264777831.1">
    <property type="nucleotide sequence ID" value="NZ_AP026561.1"/>
</dbReference>
<dbReference type="SUPFAM" id="SSF69572">
    <property type="entry name" value="Activating enzymes of the ubiquitin-like proteins"/>
    <property type="match status" value="1"/>
</dbReference>
<geneLocation type="plasmid" evidence="2 3">
    <name>pDAETH-1</name>
</geneLocation>
<organism evidence="2 3">
    <name type="scientific">Deinococcus aetherius</name>
    <dbReference type="NCBI Taxonomy" id="200252"/>
    <lineage>
        <taxon>Bacteria</taxon>
        <taxon>Thermotogati</taxon>
        <taxon>Deinococcota</taxon>
        <taxon>Deinococci</taxon>
        <taxon>Deinococcales</taxon>
        <taxon>Deinococcaceae</taxon>
        <taxon>Deinococcus</taxon>
    </lineage>
</organism>
<dbReference type="Proteomes" id="UP001064971">
    <property type="component" value="Plasmid pDAETH-1"/>
</dbReference>
<feature type="domain" description="THIF-type NAD/FAD binding fold" evidence="1">
    <location>
        <begin position="206"/>
        <end position="465"/>
    </location>
</feature>
<evidence type="ECO:0000313" key="2">
    <source>
        <dbReference type="EMBL" id="BDP43345.1"/>
    </source>
</evidence>
<gene>
    <name evidence="2" type="ORF">DAETH_33140</name>
</gene>
<sequence length="505" mass="53841">MSVDVDLAFSRLVKTAATTRPEAGDLHRFIQAQVLLTGEPEVLLTRNGAASFQHALRLLVRTTLNLTVFLPAEAAELAATSTALARHIEFGSTVRFVTTPPNPQAFAAVLNVGSSARPDLPWTSVNSNGWLARVTSGPTPLDNTCDQWNPVGALAAASLGAAEVFKRLLPVKPDRAAMFDNLTFSLDSLETGGNDPGPPLPSELHVSLLLTGAGAIGNGIAALLADLPLHGRIDIVDRQTYGDENLGTCLLLGPDGLGKAKAGELAGFLRSRLPSSPVYAHEARLEDLSFGSQDGLPIHRVVLNGLDNVEARHSVQQQLWPDVVIDGAIGPLMCQVSCHPADEDVACLLCLFELPVRDAATQQVRATGLAPLRLAQPDDLVTDADVHAAPEHQRAWLAGQVGRPICSVVAEGVMRTLTDDQQREGFAPSVPFVACLSACMVVAELVRHVEGRPSPLAPRYQFDVLRGPAFGVTVDLARGQRCTCTERRATIQQFRALVARTLVVT</sequence>
<dbReference type="InterPro" id="IPR000594">
    <property type="entry name" value="ThiF_NAD_FAD-bd"/>
</dbReference>
<dbReference type="InterPro" id="IPR035985">
    <property type="entry name" value="Ubiquitin-activating_enz"/>
</dbReference>
<dbReference type="Pfam" id="PF00899">
    <property type="entry name" value="ThiF"/>
    <property type="match status" value="1"/>
</dbReference>
<name>A0ABM8AHR6_9DEIO</name>
<keyword evidence="3" id="KW-1185">Reference proteome</keyword>
<evidence type="ECO:0000259" key="1">
    <source>
        <dbReference type="Pfam" id="PF00899"/>
    </source>
</evidence>
<evidence type="ECO:0000313" key="3">
    <source>
        <dbReference type="Proteomes" id="UP001064971"/>
    </source>
</evidence>
<protein>
    <recommendedName>
        <fullName evidence="1">THIF-type NAD/FAD binding fold domain-containing protein</fullName>
    </recommendedName>
</protein>
<accession>A0ABM8AHR6</accession>
<dbReference type="Gene3D" id="3.40.50.720">
    <property type="entry name" value="NAD(P)-binding Rossmann-like Domain"/>
    <property type="match status" value="1"/>
</dbReference>
<reference evidence="2" key="1">
    <citation type="submission" date="2022-07" db="EMBL/GenBank/DDBJ databases">
        <title>Complete Genome Sequence of the Radioresistant Bacterium Deinococcus aetherius ST0316, Isolated from the Air Dust collected in Lower Stratosphere above Japan.</title>
        <authorList>
            <person name="Satoh K."/>
            <person name="Hagiwara K."/>
            <person name="Katsumata K."/>
            <person name="Kubo A."/>
            <person name="Yokobori S."/>
            <person name="Yamagishi A."/>
            <person name="Oono Y."/>
            <person name="Narumi I."/>
        </authorList>
    </citation>
    <scope>NUCLEOTIDE SEQUENCE</scope>
    <source>
        <strain evidence="2">ST0316</strain>
        <plasmid evidence="2">pDAETH-1</plasmid>
    </source>
</reference>
<keyword evidence="2" id="KW-0614">Plasmid</keyword>